<organism evidence="1">
    <name type="scientific">human gut metagenome</name>
    <dbReference type="NCBI Taxonomy" id="408170"/>
    <lineage>
        <taxon>unclassified sequences</taxon>
        <taxon>metagenomes</taxon>
        <taxon>organismal metagenomes</taxon>
    </lineage>
</organism>
<protein>
    <submittedName>
        <fullName evidence="1">Uncharacterized protein</fullName>
    </submittedName>
</protein>
<dbReference type="AlphaFoldDB" id="W1XU85"/>
<proteinExistence type="predicted"/>
<name>W1XU85_9ZZZZ</name>
<accession>W1XU85</accession>
<evidence type="ECO:0000313" key="1">
    <source>
        <dbReference type="EMBL" id="ETJ33045.1"/>
    </source>
</evidence>
<dbReference type="EMBL" id="AZMM01012508">
    <property type="protein sequence ID" value="ETJ33045.1"/>
    <property type="molecule type" value="Genomic_DNA"/>
</dbReference>
<sequence>MKENKVNVKLILNDSEKICEANIGDN</sequence>
<feature type="non-terminal residue" evidence="1">
    <location>
        <position position="26"/>
    </location>
</feature>
<comment type="caution">
    <text evidence="1">The sequence shown here is derived from an EMBL/GenBank/DDBJ whole genome shotgun (WGS) entry which is preliminary data.</text>
</comment>
<gene>
    <name evidence="1" type="ORF">Q604_UNBC12508G0001</name>
</gene>
<reference evidence="1" key="1">
    <citation type="submission" date="2013-12" db="EMBL/GenBank/DDBJ databases">
        <title>A Varibaculum cambriense genome reconstructed from a premature infant gut community with otherwise low bacterial novelty that shifts toward anaerobic metabolism during the third week of life.</title>
        <authorList>
            <person name="Brown C.T."/>
            <person name="Sharon I."/>
            <person name="Thomas B.C."/>
            <person name="Castelle C.J."/>
            <person name="Morowitz M.J."/>
            <person name="Banfield J.F."/>
        </authorList>
    </citation>
    <scope>NUCLEOTIDE SEQUENCE</scope>
</reference>